<evidence type="ECO:0000313" key="3">
    <source>
        <dbReference type="Proteomes" id="UP000288805"/>
    </source>
</evidence>
<dbReference type="PANTHER" id="PTHR34555">
    <property type="entry name" value="INTEGRAL MEMBRANE HEMOLYSIN-III-LIKE PROTEIN"/>
    <property type="match status" value="1"/>
</dbReference>
<protein>
    <submittedName>
        <fullName evidence="2">Uncharacterized protein</fullName>
    </submittedName>
</protein>
<accession>A0A438DBS9</accession>
<dbReference type="EMBL" id="QGNW01001702">
    <property type="protein sequence ID" value="RVW32888.1"/>
    <property type="molecule type" value="Genomic_DNA"/>
</dbReference>
<evidence type="ECO:0000313" key="2">
    <source>
        <dbReference type="EMBL" id="RVW32888.1"/>
    </source>
</evidence>
<reference evidence="2 3" key="1">
    <citation type="journal article" date="2018" name="PLoS Genet.">
        <title>Population sequencing reveals clonal diversity and ancestral inbreeding in the grapevine cultivar Chardonnay.</title>
        <authorList>
            <person name="Roach M.J."/>
            <person name="Johnson D.L."/>
            <person name="Bohlmann J."/>
            <person name="van Vuuren H.J."/>
            <person name="Jones S.J."/>
            <person name="Pretorius I.S."/>
            <person name="Schmidt S.A."/>
            <person name="Borneman A.R."/>
        </authorList>
    </citation>
    <scope>NUCLEOTIDE SEQUENCE [LARGE SCALE GENOMIC DNA]</scope>
    <source>
        <strain evidence="3">cv. Chardonnay</strain>
        <tissue evidence="2">Leaf</tissue>
    </source>
</reference>
<proteinExistence type="predicted"/>
<evidence type="ECO:0000256" key="1">
    <source>
        <dbReference type="SAM" id="MobiDB-lite"/>
    </source>
</evidence>
<dbReference type="AlphaFoldDB" id="A0A438DBS9"/>
<dbReference type="Proteomes" id="UP000288805">
    <property type="component" value="Unassembled WGS sequence"/>
</dbReference>
<feature type="compositionally biased region" description="Low complexity" evidence="1">
    <location>
        <begin position="39"/>
        <end position="51"/>
    </location>
</feature>
<feature type="region of interest" description="Disordered" evidence="1">
    <location>
        <begin position="1"/>
        <end position="108"/>
    </location>
</feature>
<organism evidence="2 3">
    <name type="scientific">Vitis vinifera</name>
    <name type="common">Grape</name>
    <dbReference type="NCBI Taxonomy" id="29760"/>
    <lineage>
        <taxon>Eukaryota</taxon>
        <taxon>Viridiplantae</taxon>
        <taxon>Streptophyta</taxon>
        <taxon>Embryophyta</taxon>
        <taxon>Tracheophyta</taxon>
        <taxon>Spermatophyta</taxon>
        <taxon>Magnoliopsida</taxon>
        <taxon>eudicotyledons</taxon>
        <taxon>Gunneridae</taxon>
        <taxon>Pentapetalae</taxon>
        <taxon>rosids</taxon>
        <taxon>Vitales</taxon>
        <taxon>Vitaceae</taxon>
        <taxon>Viteae</taxon>
        <taxon>Vitis</taxon>
    </lineage>
</organism>
<name>A0A438DBS9_VITVI</name>
<comment type="caution">
    <text evidence="2">The sequence shown here is derived from an EMBL/GenBank/DDBJ whole genome shotgun (WGS) entry which is preliminary data.</text>
</comment>
<sequence>MTTELCCPKPLENSPAPKDAETTKNVIKLLGAKRPTPDRPLSPSRPQSLSSNGANGHLVYVRRKSETEPGKNSAQDNDHSADYPESRQLGQKGDIPQQAQMKEPKGAGFSTFSSIPAALTTTSSGVPSVPIPLGKPVNGPHGANSEVSCSENSQDVANMHWGERLIQLEAYLKDCDHSNQEAYVQKLRSFTSAERSRHAVELEKRAIRLFLEEGKEIFNILTQHFAPRIT</sequence>
<dbReference type="PANTHER" id="PTHR34555:SF1">
    <property type="entry name" value="INTEGRAL MEMBRANE HEMOLYSIN-III-LIKE PROTEIN"/>
    <property type="match status" value="1"/>
</dbReference>
<gene>
    <name evidence="2" type="ORF">CK203_088070</name>
</gene>
<feature type="compositionally biased region" description="Basic and acidic residues" evidence="1">
    <location>
        <begin position="76"/>
        <end position="85"/>
    </location>
</feature>